<feature type="transmembrane region" description="Helical" evidence="1">
    <location>
        <begin position="129"/>
        <end position="151"/>
    </location>
</feature>
<feature type="transmembrane region" description="Helical" evidence="1">
    <location>
        <begin position="163"/>
        <end position="179"/>
    </location>
</feature>
<proteinExistence type="predicted"/>
<evidence type="ECO:0000313" key="3">
    <source>
        <dbReference type="Proteomes" id="UP000196803"/>
    </source>
</evidence>
<dbReference type="EMBL" id="FXXC01000001">
    <property type="protein sequence ID" value="SMR94573.1"/>
    <property type="molecule type" value="Genomic_DNA"/>
</dbReference>
<protein>
    <submittedName>
        <fullName evidence="2">ABC-type transport system involved in multi-copper enzyme maturation, permease component</fullName>
    </submittedName>
</protein>
<dbReference type="Proteomes" id="UP000196803">
    <property type="component" value="Unassembled WGS sequence"/>
</dbReference>
<comment type="caution">
    <text evidence="2">The sequence shown here is derived from an EMBL/GenBank/DDBJ whole genome shotgun (WGS) entry which is preliminary data.</text>
</comment>
<name>A0ABY1SA14_CALBS</name>
<dbReference type="GeneID" id="31772299"/>
<keyword evidence="3" id="KW-1185">Reference proteome</keyword>
<organism evidence="2 3">
    <name type="scientific">Caldicellulosiruptor bescii</name>
    <name type="common">Anaerocellum thermophilum</name>
    <dbReference type="NCBI Taxonomy" id="31899"/>
    <lineage>
        <taxon>Bacteria</taxon>
        <taxon>Bacillati</taxon>
        <taxon>Bacillota</taxon>
        <taxon>Bacillota incertae sedis</taxon>
        <taxon>Caldicellulosiruptorales</taxon>
        <taxon>Caldicellulosiruptoraceae</taxon>
        <taxon>Caldicellulosiruptor</taxon>
    </lineage>
</organism>
<evidence type="ECO:0000256" key="1">
    <source>
        <dbReference type="SAM" id="Phobius"/>
    </source>
</evidence>
<reference evidence="2 3" key="1">
    <citation type="submission" date="2017-05" db="EMBL/GenBank/DDBJ databases">
        <authorList>
            <person name="Varghese N."/>
            <person name="Submissions S."/>
        </authorList>
    </citation>
    <scope>NUCLEOTIDE SEQUENCE [LARGE SCALE GENOMIC DNA]</scope>
    <source>
        <strain evidence="2 3">MACB1020</strain>
    </source>
</reference>
<sequence length="683" mass="80301">MYQIKIIFKFYLTQLLRNIWLNLLVLVSVLFMVIYAYDLFWTDRGQAAFVSSYFQQNLLLPFITITYIVWIYYSISKGEFCDLMDSYSFRNWQLYFGVYAAVFIVFLFYSILQFSVIMLIRTLVFHKHITLGTIFIFLFQNIINVLFLSSFGAFCGVVLKESILGYIISFLVLIINMFLDRFTIKALSIVEIIHLNIFKSSNITNFDMTPVEKDILFLSRLFLITFSLFLLFLTLTIFKTYREKTNKLTNYITLTVLFSICIAVTVLYWKFSIIPEKQVLRKILYYNNTVLNVHIDDYSIEGELNGNKLSLKVNFNAYNNTNNPQKLRFYLASNFNIKYIKVDGNLVEFQRKGDLVNINQTIQPKEQVNCALEYQGSLQEFAKCSDEAFEYIYKPYAYMTSNMVFVPGNAGWYPMEHAIYNYIPRKKWLYPGREIRPRKFNSNIKSKFPIVEDQNIIYGYKNMEKSVYGGVEYYYLSIHKESVKKLHQYIKNEVKLLNELVPLPRIQVFEVPQNSFLAGLEQNLNVENGYGRIMISENLFIKAGTNNLLEMDKHNLDWAVFSGWFNLSDEGFNQNMDSNLVKEGYISDTLPGIRLGPPMLALSIKYLFDYIYEQKYNPHFDEKEFIENVKRNFGGDASEPIVALIKKYKENDIEKTKIFLRELMNSEKQQKLNVEDLIELLSH</sequence>
<dbReference type="RefSeq" id="WP_015907473.1">
    <property type="nucleotide sequence ID" value="NZ_FUZJ01000001.1"/>
</dbReference>
<gene>
    <name evidence="2" type="ORF">SAMN05216240_2151</name>
</gene>
<feature type="transmembrane region" description="Helical" evidence="1">
    <location>
        <begin position="19"/>
        <end position="37"/>
    </location>
</feature>
<evidence type="ECO:0000313" key="2">
    <source>
        <dbReference type="EMBL" id="SMR94573.1"/>
    </source>
</evidence>
<feature type="transmembrane region" description="Helical" evidence="1">
    <location>
        <begin position="250"/>
        <end position="269"/>
    </location>
</feature>
<accession>A0ABY1SA14</accession>
<keyword evidence="1" id="KW-0472">Membrane</keyword>
<feature type="transmembrane region" description="Helical" evidence="1">
    <location>
        <begin position="215"/>
        <end position="238"/>
    </location>
</feature>
<feature type="transmembrane region" description="Helical" evidence="1">
    <location>
        <begin position="58"/>
        <end position="75"/>
    </location>
</feature>
<keyword evidence="1" id="KW-0812">Transmembrane</keyword>
<keyword evidence="1" id="KW-1133">Transmembrane helix</keyword>
<feature type="transmembrane region" description="Helical" evidence="1">
    <location>
        <begin position="95"/>
        <end position="117"/>
    </location>
</feature>